<dbReference type="PANTHER" id="PTHR42872:SF6">
    <property type="entry name" value="PROTEIN-GLUTAMATE METHYLESTERASE_PROTEIN-GLUTAMINE GLUTAMINASE"/>
    <property type="match status" value="1"/>
</dbReference>
<dbReference type="Gene3D" id="3.40.50.2300">
    <property type="match status" value="1"/>
</dbReference>
<dbReference type="GO" id="GO:0008984">
    <property type="term" value="F:protein-glutamate methylesterase activity"/>
    <property type="evidence" value="ECO:0007669"/>
    <property type="project" value="UniProtKB-EC"/>
</dbReference>
<dbReference type="Pfam" id="PF00072">
    <property type="entry name" value="Response_reg"/>
    <property type="match status" value="1"/>
</dbReference>
<keyword evidence="2" id="KW-0145">Chemotaxis</keyword>
<dbReference type="GO" id="GO:0005737">
    <property type="term" value="C:cytoplasm"/>
    <property type="evidence" value="ECO:0007669"/>
    <property type="project" value="InterPro"/>
</dbReference>
<dbReference type="RefSeq" id="WP_106729740.1">
    <property type="nucleotide sequence ID" value="NZ_PXYG01000004.1"/>
</dbReference>
<evidence type="ECO:0000256" key="3">
    <source>
        <dbReference type="ARBA" id="ARBA00022801"/>
    </source>
</evidence>
<dbReference type="Gene3D" id="3.40.50.180">
    <property type="entry name" value="Methylesterase CheB, C-terminal domain"/>
    <property type="match status" value="1"/>
</dbReference>
<dbReference type="SMART" id="SM00448">
    <property type="entry name" value="REC"/>
    <property type="match status" value="1"/>
</dbReference>
<evidence type="ECO:0000256" key="6">
    <source>
        <dbReference type="PROSITE-ProRule" id="PRU00050"/>
    </source>
</evidence>
<dbReference type="EMBL" id="PXYG01000004">
    <property type="protein sequence ID" value="PSJ45170.1"/>
    <property type="molecule type" value="Genomic_DNA"/>
</dbReference>
<dbReference type="GO" id="GO:0000156">
    <property type="term" value="F:phosphorelay response regulator activity"/>
    <property type="evidence" value="ECO:0007669"/>
    <property type="project" value="InterPro"/>
</dbReference>
<accession>A0A2P7R4P1</accession>
<evidence type="ECO:0000256" key="2">
    <source>
        <dbReference type="ARBA" id="ARBA00022500"/>
    </source>
</evidence>
<evidence type="ECO:0000259" key="9">
    <source>
        <dbReference type="PROSITE" id="PS50122"/>
    </source>
</evidence>
<proteinExistence type="predicted"/>
<evidence type="ECO:0000256" key="4">
    <source>
        <dbReference type="ARBA" id="ARBA00039140"/>
    </source>
</evidence>
<dbReference type="SUPFAM" id="SSF52172">
    <property type="entry name" value="CheY-like"/>
    <property type="match status" value="1"/>
</dbReference>
<dbReference type="OrthoDB" id="9793421at2"/>
<dbReference type="InterPro" id="IPR001789">
    <property type="entry name" value="Sig_transdc_resp-reg_receiver"/>
</dbReference>
<dbReference type="PROSITE" id="PS50122">
    <property type="entry name" value="CHEB"/>
    <property type="match status" value="1"/>
</dbReference>
<dbReference type="InterPro" id="IPR000673">
    <property type="entry name" value="Sig_transdc_resp-reg_Me-estase"/>
</dbReference>
<gene>
    <name evidence="10" type="ORF">C7H85_10910</name>
</gene>
<dbReference type="PANTHER" id="PTHR42872">
    <property type="entry name" value="PROTEIN-GLUTAMATE METHYLESTERASE/PROTEIN-GLUTAMINE GLUTAMINASE"/>
    <property type="match status" value="1"/>
</dbReference>
<dbReference type="Proteomes" id="UP000240243">
    <property type="component" value="Unassembled WGS sequence"/>
</dbReference>
<evidence type="ECO:0000259" key="8">
    <source>
        <dbReference type="PROSITE" id="PS50110"/>
    </source>
</evidence>
<organism evidence="10 11">
    <name type="scientific">Zobellella endophytica</name>
    <dbReference type="NCBI Taxonomy" id="2116700"/>
    <lineage>
        <taxon>Bacteria</taxon>
        <taxon>Pseudomonadati</taxon>
        <taxon>Pseudomonadota</taxon>
        <taxon>Gammaproteobacteria</taxon>
        <taxon>Aeromonadales</taxon>
        <taxon>Aeromonadaceae</taxon>
        <taxon>Zobellella</taxon>
    </lineage>
</organism>
<dbReference type="InterPro" id="IPR011006">
    <property type="entry name" value="CheY-like_superfamily"/>
</dbReference>
<dbReference type="SUPFAM" id="SSF52738">
    <property type="entry name" value="Methylesterase CheB, C-terminal domain"/>
    <property type="match status" value="1"/>
</dbReference>
<keyword evidence="1" id="KW-0963">Cytoplasm</keyword>
<dbReference type="GO" id="GO:0006935">
    <property type="term" value="P:chemotaxis"/>
    <property type="evidence" value="ECO:0007669"/>
    <property type="project" value="UniProtKB-KW"/>
</dbReference>
<evidence type="ECO:0000313" key="10">
    <source>
        <dbReference type="EMBL" id="PSJ45170.1"/>
    </source>
</evidence>
<keyword evidence="7" id="KW-0597">Phosphoprotein</keyword>
<evidence type="ECO:0000256" key="7">
    <source>
        <dbReference type="PROSITE-ProRule" id="PRU00169"/>
    </source>
</evidence>
<evidence type="ECO:0000256" key="1">
    <source>
        <dbReference type="ARBA" id="ARBA00022490"/>
    </source>
</evidence>
<dbReference type="EC" id="3.1.1.61" evidence="4"/>
<comment type="caution">
    <text evidence="10">The sequence shown here is derived from an EMBL/GenBank/DDBJ whole genome shotgun (WGS) entry which is preliminary data.</text>
</comment>
<keyword evidence="3" id="KW-0378">Hydrolase</keyword>
<name>A0A2P7R4P1_9GAMM</name>
<dbReference type="AlphaFoldDB" id="A0A2P7R4P1"/>
<dbReference type="InterPro" id="IPR035909">
    <property type="entry name" value="CheB_C"/>
</dbReference>
<dbReference type="CDD" id="cd17541">
    <property type="entry name" value="REC_CheB-like"/>
    <property type="match status" value="1"/>
</dbReference>
<comment type="caution">
    <text evidence="6">Lacks conserved residue(s) required for the propagation of feature annotation.</text>
</comment>
<evidence type="ECO:0000256" key="5">
    <source>
        <dbReference type="ARBA" id="ARBA00048267"/>
    </source>
</evidence>
<comment type="catalytic activity">
    <reaction evidence="5">
        <text>[protein]-L-glutamate 5-O-methyl ester + H2O = L-glutamyl-[protein] + methanol + H(+)</text>
        <dbReference type="Rhea" id="RHEA:23236"/>
        <dbReference type="Rhea" id="RHEA-COMP:10208"/>
        <dbReference type="Rhea" id="RHEA-COMP:10311"/>
        <dbReference type="ChEBI" id="CHEBI:15377"/>
        <dbReference type="ChEBI" id="CHEBI:15378"/>
        <dbReference type="ChEBI" id="CHEBI:17790"/>
        <dbReference type="ChEBI" id="CHEBI:29973"/>
        <dbReference type="ChEBI" id="CHEBI:82795"/>
        <dbReference type="EC" id="3.1.1.61"/>
    </reaction>
</comment>
<dbReference type="Pfam" id="PF01339">
    <property type="entry name" value="CheB_methylest"/>
    <property type="match status" value="1"/>
</dbReference>
<evidence type="ECO:0000313" key="11">
    <source>
        <dbReference type="Proteomes" id="UP000240243"/>
    </source>
</evidence>
<dbReference type="PROSITE" id="PS50110">
    <property type="entry name" value="RESPONSE_REGULATORY"/>
    <property type="match status" value="1"/>
</dbReference>
<keyword evidence="11" id="KW-1185">Reference proteome</keyword>
<feature type="domain" description="CheB-type methylesterase" evidence="9">
    <location>
        <begin position="165"/>
        <end position="215"/>
    </location>
</feature>
<sequence>MSRIKVLIVDDSAVVRMALAERLERDAGIELLGSTADPVFAMAKMKQAWPDVMVLDVEMPCMDGMTFLKQLMAERPTAVVTCSTLTEKGAEVTLQALAAGAASVVTKSKLGLRDYLRNGTDDLVQANKAAQANLRQLEAGPGQPLGSGRPNDGLGMTGKVVAIVAHGLKGMRDAGARTLAQDEARCVVFGMPKEAIRLAAAERVVSLDEIPGEILGLSGIRQREDRA</sequence>
<protein>
    <recommendedName>
        <fullName evidence="4">protein-glutamate methylesterase</fullName>
        <ecNumber evidence="4">3.1.1.61</ecNumber>
    </recommendedName>
</protein>
<reference evidence="10 11" key="1">
    <citation type="submission" date="2018-03" db="EMBL/GenBank/DDBJ databases">
        <title>The draft genome of Zobellella sp. 59N8.</title>
        <authorList>
            <person name="Liu L."/>
            <person name="Li L."/>
            <person name="Zhang X."/>
            <person name="Liang L."/>
            <person name="Wang T."/>
        </authorList>
    </citation>
    <scope>NUCLEOTIDE SEQUENCE [LARGE SCALE GENOMIC DNA]</scope>
    <source>
        <strain evidence="10 11">59N8</strain>
    </source>
</reference>
<feature type="domain" description="Response regulatory" evidence="8">
    <location>
        <begin position="5"/>
        <end position="122"/>
    </location>
</feature>
<feature type="modified residue" description="4-aspartylphosphate" evidence="7">
    <location>
        <position position="56"/>
    </location>
</feature>